<evidence type="ECO:0000313" key="3">
    <source>
        <dbReference type="EMBL" id="CAH1705676.1"/>
    </source>
</evidence>
<reference evidence="3" key="1">
    <citation type="submission" date="2022-02" db="EMBL/GenBank/DDBJ databases">
        <authorList>
            <person name="Deutsch MARIE S."/>
        </authorList>
    </citation>
    <scope>NUCLEOTIDE SEQUENCE</scope>
    <source>
        <strain evidence="3">CIRM-BIA865</strain>
    </source>
</reference>
<gene>
    <name evidence="3" type="ORF">LDD865_0517</name>
</gene>
<feature type="domain" description="S-layer protein C-terminal" evidence="2">
    <location>
        <begin position="155"/>
        <end position="213"/>
    </location>
</feature>
<feature type="signal peptide" evidence="1">
    <location>
        <begin position="1"/>
        <end position="31"/>
    </location>
</feature>
<keyword evidence="1" id="KW-0732">Signal</keyword>
<dbReference type="Pfam" id="PF03217">
    <property type="entry name" value="SlpA"/>
    <property type="match status" value="1"/>
</dbReference>
<dbReference type="Proteomes" id="UP001295440">
    <property type="component" value="Chromosome"/>
</dbReference>
<sequence>MKKLTKSIVTALSLATATLSVIPEAAAPAQAATKAKSKTSTEYKDGSYTVMVTVKNLGNNIDVPDNFFPAATVTIKNHKISSVAISVDDIDDAGLYYVQVNDEVAIGDQKTLTFDGSVYKNGLQNASINISGDPSYCNITFGDLPSSAYETVTETSGTAKKVVKRTAAVYDRNGKKTKDTALKAGKTISTYGSLTRGSVKYYKISKTANKYVQSADVDGRYITLKNAAAVYTQSLGKTGTSYKKGKKVYAYA</sequence>
<evidence type="ECO:0000313" key="4">
    <source>
        <dbReference type="Proteomes" id="UP001295440"/>
    </source>
</evidence>
<evidence type="ECO:0000256" key="1">
    <source>
        <dbReference type="SAM" id="SignalP"/>
    </source>
</evidence>
<feature type="chain" id="PRO_5043863342" description="S-layer protein C-terminal domain-containing protein" evidence="1">
    <location>
        <begin position="32"/>
        <end position="252"/>
    </location>
</feature>
<organism evidence="3 4">
    <name type="scientific">Lactobacillus delbrueckii subsp. delbrueckii</name>
    <dbReference type="NCBI Taxonomy" id="83684"/>
    <lineage>
        <taxon>Bacteria</taxon>
        <taxon>Bacillati</taxon>
        <taxon>Bacillota</taxon>
        <taxon>Bacilli</taxon>
        <taxon>Lactobacillales</taxon>
        <taxon>Lactobacillaceae</taxon>
        <taxon>Lactobacillus</taxon>
    </lineage>
</organism>
<dbReference type="RefSeq" id="WP_260369230.1">
    <property type="nucleotide sequence ID" value="NZ_OV915080.1"/>
</dbReference>
<accession>A0AAU9QZK6</accession>
<protein>
    <recommendedName>
        <fullName evidence="2">S-layer protein C-terminal domain-containing protein</fullName>
    </recommendedName>
</protein>
<evidence type="ECO:0000259" key="2">
    <source>
        <dbReference type="Pfam" id="PF03217"/>
    </source>
</evidence>
<dbReference type="AlphaFoldDB" id="A0AAU9QZK6"/>
<dbReference type="EMBL" id="OV915080">
    <property type="protein sequence ID" value="CAH1705676.1"/>
    <property type="molecule type" value="Genomic_DNA"/>
</dbReference>
<dbReference type="InterPro" id="IPR024968">
    <property type="entry name" value="SlpA_C_lactobacillus"/>
</dbReference>
<name>A0AAU9QZK6_9LACO</name>
<proteinExistence type="predicted"/>